<sequence length="1143" mass="125685">MMDGSRMELEPGGSGSRPFDGVRFMLLGFDVGNESEVRMKLISGGGEEIRRNNSDCTHVIVGECVYDDPTCVAARSHGRIVVTGLWVDHSYDIGMPVDHTNVMYRPLKDRNGIPGAKDLVMCLTGYQRQDREDIMIMVSLMGAQFSKPLIANKATHLICYKFEGEKYELAKKIPKIKIVNHTWLEDCLSAWKLLPEDNYAKSGFELEMELEAKDSEEEENPEGSITKQFKGRINVPYGTRVETGGVSKLAASQAMNGVNGTEGSKFLPRDKEVTFAPGEHDNKFDLVIGSRSSADVLKCDPGNQSLEYRDANKDSKPKFPGIVEKSDEPVQSPWKEKRNVLGDSSGSFGSAKKFPESGMNSSNTLRFASKTSQSFSLQMDLSGEARYSDDQLAKGQAFDASASLPKSEQRKESDDAMTCIRTSSLSKEAHDNVLPSKRTQSATHDRVKVPKSSRASTPIAPRRPVVIADNIVLTPTDSGFVAIKRQSPSANKSTPEAQNLLKFDSLNHKGELTDDVTQQTEMTTGVQKETKCTDVSASATIMERSKNESEETTGQKHDIVTSPPRLMPQISNYRHNATLGSGANIKSKLIENLVSGKCSGSRLNFEADSLSSETKNAEDQKNINPPSSENVNLQLKPGRRMGLGKTISGFNLNPEMPSHSQEFGKSKEPDLLVEDCNTPNSKSPGVDRNGDKSVGTRLRMVARAMSESKVPDMLVEKSYKPNSKPLVKNKTGDKSAGTRLKSMAKAASEKCSPTMTKISSMEASNGQENDSTHDAFHKGSSTNKVSSENDGLEMQRVNGSKLIDGFEEPCGPRVDEGRAPEKIDDFETNKSEEVTENRGKQGENNSDENIDPALSFRMVVDNNLDGEEKCSQEKELGRAPLKRGVKRGKRKKGTQGHSRSANNAKTAASLNKLGKNCTDTVTAGNEDLPKVGTMDQQPSNSKAKKHTVKANKLKNVSQNDRPVPDAEDGNMDERILQPPNKNVWKHSAVANQLKNVSDTGKENKSIPDDPENTRFTNEHAVNTAITSEHTPHSGKRKASAIKSYSTNKAASKNMSKSELKCFLLCGHRLQRQELKKIVRKLKGRLCRDSHHWSYQATHLIVPEPPRRTEKFFAAAASGRWILKSDYLTDSLKAGKFLLSFALV</sequence>
<feature type="domain" description="BRCT" evidence="2">
    <location>
        <begin position="14"/>
        <end position="104"/>
    </location>
</feature>
<feature type="compositionally biased region" description="Basic and acidic residues" evidence="1">
    <location>
        <begin position="544"/>
        <end position="559"/>
    </location>
</feature>
<feature type="region of interest" description="Disordered" evidence="1">
    <location>
        <begin position="867"/>
        <end position="905"/>
    </location>
</feature>
<dbReference type="PROSITE" id="PS50172">
    <property type="entry name" value="BRCT"/>
    <property type="match status" value="3"/>
</dbReference>
<dbReference type="Proteomes" id="UP000594263">
    <property type="component" value="Unplaced"/>
</dbReference>
<feature type="compositionally biased region" description="Polar residues" evidence="1">
    <location>
        <begin position="751"/>
        <end position="769"/>
    </location>
</feature>
<protein>
    <recommendedName>
        <fullName evidence="2">BRCT domain-containing protein</fullName>
    </recommendedName>
</protein>
<feature type="region of interest" description="Disordered" evidence="1">
    <location>
        <begin position="301"/>
        <end position="364"/>
    </location>
</feature>
<dbReference type="Gene3D" id="3.40.50.10190">
    <property type="entry name" value="BRCT domain"/>
    <property type="match status" value="3"/>
</dbReference>
<feature type="region of interest" description="Disordered" evidence="1">
    <location>
        <begin position="544"/>
        <end position="566"/>
    </location>
</feature>
<dbReference type="Pfam" id="PF12738">
    <property type="entry name" value="PTCB-BRCT"/>
    <property type="match status" value="1"/>
</dbReference>
<dbReference type="CDD" id="cd17738">
    <property type="entry name" value="BRCT_TopBP1_rpt7"/>
    <property type="match status" value="1"/>
</dbReference>
<dbReference type="Pfam" id="PF00533">
    <property type="entry name" value="BRCT"/>
    <property type="match status" value="1"/>
</dbReference>
<reference evidence="3" key="1">
    <citation type="submission" date="2021-01" db="UniProtKB">
        <authorList>
            <consortium name="EnsemblPlants"/>
        </authorList>
    </citation>
    <scope>IDENTIFICATION</scope>
</reference>
<dbReference type="OMA" id="CISTDYL"/>
<keyword evidence="4" id="KW-1185">Reference proteome</keyword>
<feature type="region of interest" description="Disordered" evidence="1">
    <location>
        <begin position="924"/>
        <end position="949"/>
    </location>
</feature>
<dbReference type="PANTHER" id="PTHR47181:SF2">
    <property type="entry name" value="BRCA1 C TERMINUS DOMAIN CONTAINING PROTEIN, EXPRESSED"/>
    <property type="match status" value="1"/>
</dbReference>
<feature type="compositionally biased region" description="Basic and acidic residues" evidence="1">
    <location>
        <begin position="307"/>
        <end position="317"/>
    </location>
</feature>
<organism evidence="3 4">
    <name type="scientific">Kalanchoe fedtschenkoi</name>
    <name type="common">Lavender scallops</name>
    <name type="synonym">South American air plant</name>
    <dbReference type="NCBI Taxonomy" id="63787"/>
    <lineage>
        <taxon>Eukaryota</taxon>
        <taxon>Viridiplantae</taxon>
        <taxon>Streptophyta</taxon>
        <taxon>Embryophyta</taxon>
        <taxon>Tracheophyta</taxon>
        <taxon>Spermatophyta</taxon>
        <taxon>Magnoliopsida</taxon>
        <taxon>eudicotyledons</taxon>
        <taxon>Gunneridae</taxon>
        <taxon>Pentapetalae</taxon>
        <taxon>Saxifragales</taxon>
        <taxon>Crassulaceae</taxon>
        <taxon>Kalanchoe</taxon>
    </lineage>
</organism>
<dbReference type="InterPro" id="IPR036420">
    <property type="entry name" value="BRCT_dom_sf"/>
</dbReference>
<feature type="compositionally biased region" description="Polar residues" evidence="1">
    <location>
        <begin position="779"/>
        <end position="789"/>
    </location>
</feature>
<name>A0A7N0T8V7_KALFE</name>
<feature type="compositionally biased region" description="Basic and acidic residues" evidence="1">
    <location>
        <begin position="867"/>
        <end position="877"/>
    </location>
</feature>
<feature type="domain" description="BRCT" evidence="2">
    <location>
        <begin position="117"/>
        <end position="201"/>
    </location>
</feature>
<dbReference type="PANTHER" id="PTHR47181">
    <property type="entry name" value="BRCA1 C TERMINUS DOMAIN CONTAINING PROTEIN, EXPRESSED"/>
    <property type="match status" value="1"/>
</dbReference>
<dbReference type="SUPFAM" id="SSF52113">
    <property type="entry name" value="BRCT domain"/>
    <property type="match status" value="3"/>
</dbReference>
<feature type="compositionally biased region" description="Basic residues" evidence="1">
    <location>
        <begin position="880"/>
        <end position="894"/>
    </location>
</feature>
<feature type="region of interest" description="Disordered" evidence="1">
    <location>
        <begin position="422"/>
        <end position="457"/>
    </location>
</feature>
<feature type="compositionally biased region" description="Basic and acidic residues" evidence="1">
    <location>
        <begin position="324"/>
        <end position="340"/>
    </location>
</feature>
<evidence type="ECO:0000313" key="3">
    <source>
        <dbReference type="EnsemblPlants" id="Kaladp0027s0001.1.v1.1"/>
    </source>
</evidence>
<dbReference type="AlphaFoldDB" id="A0A7N0T8V7"/>
<feature type="region of interest" description="Disordered" evidence="1">
    <location>
        <begin position="609"/>
        <end position="632"/>
    </location>
</feature>
<evidence type="ECO:0000313" key="4">
    <source>
        <dbReference type="Proteomes" id="UP000594263"/>
    </source>
</evidence>
<feature type="compositionally biased region" description="Basic and acidic residues" evidence="1">
    <location>
        <begin position="813"/>
        <end position="841"/>
    </location>
</feature>
<proteinExistence type="predicted"/>
<dbReference type="InterPro" id="IPR001357">
    <property type="entry name" value="BRCT_dom"/>
</dbReference>
<dbReference type="SMART" id="SM00292">
    <property type="entry name" value="BRCT"/>
    <property type="match status" value="3"/>
</dbReference>
<feature type="compositionally biased region" description="Polar residues" evidence="1">
    <location>
        <begin position="622"/>
        <end position="632"/>
    </location>
</feature>
<dbReference type="EnsemblPlants" id="Kaladp0027s0001.1.v1.1">
    <property type="protein sequence ID" value="Kaladp0027s0001.1.v1.1"/>
    <property type="gene ID" value="Kaladp0027s0001.v1.1"/>
</dbReference>
<dbReference type="InterPro" id="IPR044254">
    <property type="entry name" value="At4g02110-like"/>
</dbReference>
<feature type="region of interest" description="Disordered" evidence="1">
    <location>
        <begin position="398"/>
        <end position="417"/>
    </location>
</feature>
<feature type="region of interest" description="Disordered" evidence="1">
    <location>
        <begin position="744"/>
        <end position="854"/>
    </location>
</feature>
<evidence type="ECO:0000259" key="2">
    <source>
        <dbReference type="PROSITE" id="PS50172"/>
    </source>
</evidence>
<evidence type="ECO:0000256" key="1">
    <source>
        <dbReference type="SAM" id="MobiDB-lite"/>
    </source>
</evidence>
<feature type="compositionally biased region" description="Polar residues" evidence="1">
    <location>
        <begin position="895"/>
        <end position="905"/>
    </location>
</feature>
<accession>A0A7N0T8V7</accession>
<feature type="domain" description="BRCT" evidence="2">
    <location>
        <begin position="1070"/>
        <end position="1137"/>
    </location>
</feature>
<dbReference type="Gramene" id="Kaladp0027s0001.1.v1.1">
    <property type="protein sequence ID" value="Kaladp0027s0001.1.v1.1"/>
    <property type="gene ID" value="Kaladp0027s0001.v1.1"/>
</dbReference>